<dbReference type="GO" id="GO:0000956">
    <property type="term" value="P:nuclear-transcribed mRNA catabolic process"/>
    <property type="evidence" value="ECO:0007669"/>
    <property type="project" value="TreeGrafter"/>
</dbReference>
<dbReference type="GO" id="GO:0140543">
    <property type="term" value="P:positive regulation of piRNA transcription"/>
    <property type="evidence" value="ECO:0007669"/>
    <property type="project" value="EnsemblMetazoa"/>
</dbReference>
<dbReference type="GO" id="GO:0004518">
    <property type="term" value="F:nuclease activity"/>
    <property type="evidence" value="ECO:0007669"/>
    <property type="project" value="UniProtKB-KW"/>
</dbReference>
<dbReference type="Pfam" id="PF08652">
    <property type="entry name" value="RAI1"/>
    <property type="match status" value="1"/>
</dbReference>
<dbReference type="HOGENOM" id="CLU_024877_1_1_1"/>
<dbReference type="PhylomeDB" id="B3NSB5"/>
<reference evidence="4 5" key="2">
    <citation type="journal article" date="2008" name="Bioinformatics">
        <title>Assembly reconciliation.</title>
        <authorList>
            <person name="Zimin A.V."/>
            <person name="Smith D.R."/>
            <person name="Sutton G."/>
            <person name="Yorke J.A."/>
        </authorList>
    </citation>
    <scope>NUCLEOTIDE SEQUENCE [LARGE SCALE GENOMIC DNA]</scope>
    <source>
        <strain evidence="4 5">TSC#14021-0224.01</strain>
    </source>
</reference>
<keyword evidence="5" id="KW-1185">Reference proteome</keyword>
<dbReference type="GO" id="GO:0005829">
    <property type="term" value="C:cytosol"/>
    <property type="evidence" value="ECO:0007669"/>
    <property type="project" value="TreeGrafter"/>
</dbReference>
<keyword evidence="2" id="KW-0694">RNA-binding</keyword>
<dbReference type="OrthoDB" id="5853397at2759"/>
<dbReference type="OMA" id="RNTMYIC"/>
<comment type="similarity">
    <text evidence="1 2">Belongs to the DXO/Dom3Z family.</text>
</comment>
<dbReference type="PANTHER" id="PTHR12395">
    <property type="entry name" value="DOM-3 RELATED"/>
    <property type="match status" value="1"/>
</dbReference>
<dbReference type="Proteomes" id="UP000008711">
    <property type="component" value="Unassembled WGS sequence"/>
</dbReference>
<evidence type="ECO:0000256" key="2">
    <source>
        <dbReference type="RuleBase" id="RU367113"/>
    </source>
</evidence>
<evidence type="ECO:0000256" key="1">
    <source>
        <dbReference type="ARBA" id="ARBA00006562"/>
    </source>
</evidence>
<dbReference type="GO" id="GO:0046872">
    <property type="term" value="F:metal ion binding"/>
    <property type="evidence" value="ECO:0007669"/>
    <property type="project" value="UniProtKB-KW"/>
</dbReference>
<feature type="domain" description="RAI1-like" evidence="3">
    <location>
        <begin position="28"/>
        <end position="359"/>
    </location>
</feature>
<dbReference type="GO" id="GO:0001015">
    <property type="term" value="P:snoRNA transcription by RNA polymerase II"/>
    <property type="evidence" value="ECO:0007669"/>
    <property type="project" value="EnsemblMetazoa"/>
</dbReference>
<dbReference type="GO" id="GO:1905382">
    <property type="term" value="P:positive regulation of snRNA transcription by RNA polymerase II"/>
    <property type="evidence" value="ECO:0007669"/>
    <property type="project" value="EnsemblMetazoa"/>
</dbReference>
<dbReference type="GO" id="GO:0005634">
    <property type="term" value="C:nucleus"/>
    <property type="evidence" value="ECO:0007669"/>
    <property type="project" value="UniProtKB-SubCell"/>
</dbReference>
<proteinExistence type="inferred from homology"/>
<dbReference type="GO" id="GO:0016787">
    <property type="term" value="F:hydrolase activity"/>
    <property type="evidence" value="ECO:0007669"/>
    <property type="project" value="UniProtKB-KW"/>
</dbReference>
<dbReference type="EMBL" id="CH954179">
    <property type="protein sequence ID" value="EDV56417.1"/>
    <property type="molecule type" value="Genomic_DNA"/>
</dbReference>
<dbReference type="GO" id="GO:0110155">
    <property type="term" value="P:NAD-cap decapping"/>
    <property type="evidence" value="ECO:0007669"/>
    <property type="project" value="TreeGrafter"/>
</dbReference>
<sequence>MISNYKILNIQAHSWTEEDMLKFPTISKPISHGGFIWSPNGQFERSFQKVPYIVVPPPNKFPISLRLKEPLQKREKMPKIFLDNMLLYIESSSFSYLKVGNNLKAELNVHIVCTSEVLELMMCAPYEKKTGWSLGVTRYRNTMYICRIDSEKPDPFDQDYLKRIMQESWLRMLRSHCVFENGVEMHNQSAEEDCRFHGVFSFDLNGQRVLFDSPVLAEMNPNGSIGSPPNWADLQMRLLHMSRSDWSVHNRTEALKWWVKCFLLGVESLYIAHRDENAFVHNIKKTSVRDLWKDCEKDWSTGVCANFMVRLLNCMSQVMAPIDCPSTVYLFKFDASQGIVSYKGLQERNEYTFVSDWFRMMLDEHTNDLQAKSTRV</sequence>
<accession>B3NSB5</accession>
<dbReference type="PANTHER" id="PTHR12395:SF9">
    <property type="entry name" value="DECAPPING AND EXORIBONUCLEASE PROTEIN"/>
    <property type="match status" value="1"/>
</dbReference>
<dbReference type="GO" id="GO:0009953">
    <property type="term" value="P:dorsal/ventral pattern formation"/>
    <property type="evidence" value="ECO:0007669"/>
    <property type="project" value="EnsemblMetazoa"/>
</dbReference>
<comment type="cofactor">
    <cofactor evidence="2">
        <name>a divalent metal cation</name>
        <dbReference type="ChEBI" id="CHEBI:60240"/>
    </cofactor>
</comment>
<organism evidence="4 5">
    <name type="scientific">Drosophila erecta</name>
    <name type="common">Fruit fly</name>
    <dbReference type="NCBI Taxonomy" id="7220"/>
    <lineage>
        <taxon>Eukaryota</taxon>
        <taxon>Metazoa</taxon>
        <taxon>Ecdysozoa</taxon>
        <taxon>Arthropoda</taxon>
        <taxon>Hexapoda</taxon>
        <taxon>Insecta</taxon>
        <taxon>Pterygota</taxon>
        <taxon>Neoptera</taxon>
        <taxon>Endopterygota</taxon>
        <taxon>Diptera</taxon>
        <taxon>Brachycera</taxon>
        <taxon>Muscomorpha</taxon>
        <taxon>Ephydroidea</taxon>
        <taxon>Drosophilidae</taxon>
        <taxon>Drosophila</taxon>
        <taxon>Sophophora</taxon>
    </lineage>
</organism>
<dbReference type="GO" id="GO:0030422">
    <property type="term" value="P:siRNA processing"/>
    <property type="evidence" value="ECO:0007669"/>
    <property type="project" value="EnsemblMetazoa"/>
</dbReference>
<dbReference type="GO" id="GO:0003723">
    <property type="term" value="F:RNA binding"/>
    <property type="evidence" value="ECO:0007669"/>
    <property type="project" value="UniProtKB-KW"/>
</dbReference>
<dbReference type="InterPro" id="IPR013961">
    <property type="entry name" value="RAI1"/>
</dbReference>
<dbReference type="GO" id="GO:0048471">
    <property type="term" value="C:perinuclear region of cytoplasm"/>
    <property type="evidence" value="ECO:0007669"/>
    <property type="project" value="EnsemblMetazoa"/>
</dbReference>
<dbReference type="KEGG" id="der:6547059"/>
<dbReference type="GO" id="GO:1990470">
    <property type="term" value="F:piRNA cluster binding"/>
    <property type="evidence" value="ECO:0007669"/>
    <property type="project" value="EnsemblMetazoa"/>
</dbReference>
<evidence type="ECO:0000259" key="3">
    <source>
        <dbReference type="Pfam" id="PF08652"/>
    </source>
</evidence>
<comment type="function">
    <text evidence="2">Decapping enzyme for NAD-capped RNAs: specifically hydrolyzes the nicotinamide adenine dinucleotide (NAD) cap from a subset of RNAs by removing the entire NAD moiety from the 5'-end of an NAD-capped RNA.</text>
</comment>
<dbReference type="AlphaFoldDB" id="B3NSB5"/>
<dbReference type="InterPro" id="IPR039039">
    <property type="entry name" value="RAI1-like_fam"/>
</dbReference>
<dbReference type="GO" id="GO:0030727">
    <property type="term" value="P:germarium-derived female germ-line cyst formation"/>
    <property type="evidence" value="ECO:0007669"/>
    <property type="project" value="EnsemblMetazoa"/>
</dbReference>
<gene>
    <name evidence="4" type="primary">Dere\GG20228</name>
    <name evidence="4" type="synonym">dere_GLEANR_5044</name>
    <name evidence="4" type="synonym">GG20228</name>
    <name evidence="4" type="ORF">Dere_GG20228</name>
</gene>
<keyword evidence="2" id="KW-0540">Nuclease</keyword>
<comment type="subcellular location">
    <subcellularLocation>
        <location evidence="2">Nucleus</location>
    </subcellularLocation>
</comment>
<keyword evidence="2" id="KW-0378">Hydrolase</keyword>
<dbReference type="GO" id="GO:0030723">
    <property type="term" value="P:ovarian fusome organization"/>
    <property type="evidence" value="ECO:0007669"/>
    <property type="project" value="EnsemblMetazoa"/>
</dbReference>
<reference evidence="4 5" key="1">
    <citation type="journal article" date="2007" name="Nature">
        <title>Evolution of genes and genomes on the Drosophila phylogeny.</title>
        <authorList>
            <consortium name="Drosophila 12 Genomes Consortium"/>
            <person name="Clark A.G."/>
            <person name="Eisen M.B."/>
            <person name="Smith D.R."/>
            <person name="Bergman C.M."/>
            <person name="Oliver B."/>
            <person name="Markow T.A."/>
            <person name="Kaufman T.C."/>
            <person name="Kellis M."/>
            <person name="Gelbart W."/>
            <person name="Iyer V.N."/>
            <person name="Pollard D.A."/>
            <person name="Sackton T.B."/>
            <person name="Larracuente A.M."/>
            <person name="Singh N.D."/>
            <person name="Abad J.P."/>
            <person name="Abt D.N."/>
            <person name="Adryan B."/>
            <person name="Aguade M."/>
            <person name="Akashi H."/>
            <person name="Anderson W.W."/>
            <person name="Aquadro C.F."/>
            <person name="Ardell D.H."/>
            <person name="Arguello R."/>
            <person name="Artieri C.G."/>
            <person name="Barbash D.A."/>
            <person name="Barker D."/>
            <person name="Barsanti P."/>
            <person name="Batterham P."/>
            <person name="Batzoglou S."/>
            <person name="Begun D."/>
            <person name="Bhutkar A."/>
            <person name="Blanco E."/>
            <person name="Bosak S.A."/>
            <person name="Bradley R.K."/>
            <person name="Brand A.D."/>
            <person name="Brent M.R."/>
            <person name="Brooks A.N."/>
            <person name="Brown R.H."/>
            <person name="Butlin R.K."/>
            <person name="Caggese C."/>
            <person name="Calvi B.R."/>
            <person name="Bernardo de Carvalho A."/>
            <person name="Caspi A."/>
            <person name="Castrezana S."/>
            <person name="Celniker S.E."/>
            <person name="Chang J.L."/>
            <person name="Chapple C."/>
            <person name="Chatterji S."/>
            <person name="Chinwalla A."/>
            <person name="Civetta A."/>
            <person name="Clifton S.W."/>
            <person name="Comeron J.M."/>
            <person name="Costello J.C."/>
            <person name="Coyne J.A."/>
            <person name="Daub J."/>
            <person name="David R.G."/>
            <person name="Delcher A.L."/>
            <person name="Delehaunty K."/>
            <person name="Do C.B."/>
            <person name="Ebling H."/>
            <person name="Edwards K."/>
            <person name="Eickbush T."/>
            <person name="Evans J.D."/>
            <person name="Filipski A."/>
            <person name="Findeiss S."/>
            <person name="Freyhult E."/>
            <person name="Fulton L."/>
            <person name="Fulton R."/>
            <person name="Garcia A.C."/>
            <person name="Gardiner A."/>
            <person name="Garfield D.A."/>
            <person name="Garvin B.E."/>
            <person name="Gibson G."/>
            <person name="Gilbert D."/>
            <person name="Gnerre S."/>
            <person name="Godfrey J."/>
            <person name="Good R."/>
            <person name="Gotea V."/>
            <person name="Gravely B."/>
            <person name="Greenberg A.J."/>
            <person name="Griffiths-Jones S."/>
            <person name="Gross S."/>
            <person name="Guigo R."/>
            <person name="Gustafson E.A."/>
            <person name="Haerty W."/>
            <person name="Hahn M.W."/>
            <person name="Halligan D.L."/>
            <person name="Halpern A.L."/>
            <person name="Halter G.M."/>
            <person name="Han M.V."/>
            <person name="Heger A."/>
            <person name="Hillier L."/>
            <person name="Hinrichs A.S."/>
            <person name="Holmes I."/>
            <person name="Hoskins R.A."/>
            <person name="Hubisz M.J."/>
            <person name="Hultmark D."/>
            <person name="Huntley M.A."/>
            <person name="Jaffe D.B."/>
            <person name="Jagadeeshan S."/>
            <person name="Jeck W.R."/>
            <person name="Johnson J."/>
            <person name="Jones C.D."/>
            <person name="Jordan W.C."/>
            <person name="Karpen G.H."/>
            <person name="Kataoka E."/>
            <person name="Keightley P.D."/>
            <person name="Kheradpour P."/>
            <person name="Kirkness E.F."/>
            <person name="Koerich L.B."/>
            <person name="Kristiansen K."/>
            <person name="Kudrna D."/>
            <person name="Kulathinal R.J."/>
            <person name="Kumar S."/>
            <person name="Kwok R."/>
            <person name="Lander E."/>
            <person name="Langley C.H."/>
            <person name="Lapoint R."/>
            <person name="Lazzaro B.P."/>
            <person name="Lee S.J."/>
            <person name="Levesque L."/>
            <person name="Li R."/>
            <person name="Lin C.F."/>
            <person name="Lin M.F."/>
            <person name="Lindblad-Toh K."/>
            <person name="Llopart A."/>
            <person name="Long M."/>
            <person name="Low L."/>
            <person name="Lozovsky E."/>
            <person name="Lu J."/>
            <person name="Luo M."/>
            <person name="Machado C.A."/>
            <person name="Makalowski W."/>
            <person name="Marzo M."/>
            <person name="Matsuda M."/>
            <person name="Matzkin L."/>
            <person name="McAllister B."/>
            <person name="McBride C.S."/>
            <person name="McKernan B."/>
            <person name="McKernan K."/>
            <person name="Mendez-Lago M."/>
            <person name="Minx P."/>
            <person name="Mollenhauer M.U."/>
            <person name="Montooth K."/>
            <person name="Mount S.M."/>
            <person name="Mu X."/>
            <person name="Myers E."/>
            <person name="Negre B."/>
            <person name="Newfeld S."/>
            <person name="Nielsen R."/>
            <person name="Noor M.A."/>
            <person name="O'Grady P."/>
            <person name="Pachter L."/>
            <person name="Papaceit M."/>
            <person name="Parisi M.J."/>
            <person name="Parisi M."/>
            <person name="Parts L."/>
            <person name="Pedersen J.S."/>
            <person name="Pesole G."/>
            <person name="Phillippy A.M."/>
            <person name="Ponting C.P."/>
            <person name="Pop M."/>
            <person name="Porcelli D."/>
            <person name="Powell J.R."/>
            <person name="Prohaska S."/>
            <person name="Pruitt K."/>
            <person name="Puig M."/>
            <person name="Quesneville H."/>
            <person name="Ram K.R."/>
            <person name="Rand D."/>
            <person name="Rasmussen M.D."/>
            <person name="Reed L.K."/>
            <person name="Reenan R."/>
            <person name="Reily A."/>
            <person name="Remington K.A."/>
            <person name="Rieger T.T."/>
            <person name="Ritchie M.G."/>
            <person name="Robin C."/>
            <person name="Rogers Y.H."/>
            <person name="Rohde C."/>
            <person name="Rozas J."/>
            <person name="Rubenfield M.J."/>
            <person name="Ruiz A."/>
            <person name="Russo S."/>
            <person name="Salzberg S.L."/>
            <person name="Sanchez-Gracia A."/>
            <person name="Saranga D.J."/>
            <person name="Sato H."/>
            <person name="Schaeffer S.W."/>
            <person name="Schatz M.C."/>
            <person name="Schlenke T."/>
            <person name="Schwartz R."/>
            <person name="Segarra C."/>
            <person name="Singh R.S."/>
            <person name="Sirot L."/>
            <person name="Sirota M."/>
            <person name="Sisneros N.B."/>
            <person name="Smith C.D."/>
            <person name="Smith T.F."/>
            <person name="Spieth J."/>
            <person name="Stage D.E."/>
            <person name="Stark A."/>
            <person name="Stephan W."/>
            <person name="Strausberg R.L."/>
            <person name="Strempel S."/>
            <person name="Sturgill D."/>
            <person name="Sutton G."/>
            <person name="Sutton G.G."/>
            <person name="Tao W."/>
            <person name="Teichmann S."/>
            <person name="Tobari Y.N."/>
            <person name="Tomimura Y."/>
            <person name="Tsolas J.M."/>
            <person name="Valente V.L."/>
            <person name="Venter E."/>
            <person name="Venter J.C."/>
            <person name="Vicario S."/>
            <person name="Vieira F.G."/>
            <person name="Vilella A.J."/>
            <person name="Villasante A."/>
            <person name="Walenz B."/>
            <person name="Wang J."/>
            <person name="Wasserman M."/>
            <person name="Watts T."/>
            <person name="Wilson D."/>
            <person name="Wilson R.K."/>
            <person name="Wing R.A."/>
            <person name="Wolfner M.F."/>
            <person name="Wong A."/>
            <person name="Wong G.K."/>
            <person name="Wu C.I."/>
            <person name="Wu G."/>
            <person name="Yamamoto D."/>
            <person name="Yang H.P."/>
            <person name="Yang S.P."/>
            <person name="Yorke J.A."/>
            <person name="Yoshida K."/>
            <person name="Zdobnov E."/>
            <person name="Zhang P."/>
            <person name="Zhang Y."/>
            <person name="Zimin A.V."/>
            <person name="Baldwin J."/>
            <person name="Abdouelleil A."/>
            <person name="Abdulkadir J."/>
            <person name="Abebe A."/>
            <person name="Abera B."/>
            <person name="Abreu J."/>
            <person name="Acer S.C."/>
            <person name="Aftuck L."/>
            <person name="Alexander A."/>
            <person name="An P."/>
            <person name="Anderson E."/>
            <person name="Anderson S."/>
            <person name="Arachi H."/>
            <person name="Azer M."/>
            <person name="Bachantsang P."/>
            <person name="Barry A."/>
            <person name="Bayul T."/>
            <person name="Berlin A."/>
            <person name="Bessette D."/>
            <person name="Bloom T."/>
            <person name="Blye J."/>
            <person name="Boguslavskiy L."/>
            <person name="Bonnet C."/>
            <person name="Boukhgalter B."/>
            <person name="Bourzgui I."/>
            <person name="Brown A."/>
            <person name="Cahill P."/>
            <person name="Channer S."/>
            <person name="Cheshatsang Y."/>
            <person name="Chuda L."/>
            <person name="Citroen M."/>
            <person name="Collymore A."/>
            <person name="Cooke P."/>
            <person name="Costello M."/>
            <person name="D'Aco K."/>
            <person name="Daza R."/>
            <person name="De Haan G."/>
            <person name="DeGray S."/>
            <person name="DeMaso C."/>
            <person name="Dhargay N."/>
            <person name="Dooley K."/>
            <person name="Dooley E."/>
            <person name="Doricent M."/>
            <person name="Dorje P."/>
            <person name="Dorjee K."/>
            <person name="Dupes A."/>
            <person name="Elong R."/>
            <person name="Falk J."/>
            <person name="Farina A."/>
            <person name="Faro S."/>
            <person name="Ferguson D."/>
            <person name="Fisher S."/>
            <person name="Foley C.D."/>
            <person name="Franke A."/>
            <person name="Friedrich D."/>
            <person name="Gadbois L."/>
            <person name="Gearin G."/>
            <person name="Gearin C.R."/>
            <person name="Giannoukos G."/>
            <person name="Goode T."/>
            <person name="Graham J."/>
            <person name="Grandbois E."/>
            <person name="Grewal S."/>
            <person name="Gyaltsen K."/>
            <person name="Hafez N."/>
            <person name="Hagos B."/>
            <person name="Hall J."/>
            <person name="Henson C."/>
            <person name="Hollinger A."/>
            <person name="Honan T."/>
            <person name="Huard M.D."/>
            <person name="Hughes L."/>
            <person name="Hurhula B."/>
            <person name="Husby M.E."/>
            <person name="Kamat A."/>
            <person name="Kanga B."/>
            <person name="Kashin S."/>
            <person name="Khazanovich D."/>
            <person name="Kisner P."/>
            <person name="Lance K."/>
            <person name="Lara M."/>
            <person name="Lee W."/>
            <person name="Lennon N."/>
            <person name="Letendre F."/>
            <person name="LeVine R."/>
            <person name="Lipovsky A."/>
            <person name="Liu X."/>
            <person name="Liu J."/>
            <person name="Liu S."/>
            <person name="Lokyitsang T."/>
            <person name="Lokyitsang Y."/>
            <person name="Lubonja R."/>
            <person name="Lui A."/>
            <person name="MacDonald P."/>
            <person name="Magnisalis V."/>
            <person name="Maru K."/>
            <person name="Matthews C."/>
            <person name="McCusker W."/>
            <person name="McDonough S."/>
            <person name="Mehta T."/>
            <person name="Meldrim J."/>
            <person name="Meneus L."/>
            <person name="Mihai O."/>
            <person name="Mihalev A."/>
            <person name="Mihova T."/>
            <person name="Mittelman R."/>
            <person name="Mlenga V."/>
            <person name="Montmayeur A."/>
            <person name="Mulrain L."/>
            <person name="Navidi A."/>
            <person name="Naylor J."/>
            <person name="Negash T."/>
            <person name="Nguyen T."/>
            <person name="Nguyen N."/>
            <person name="Nicol R."/>
            <person name="Norbu C."/>
            <person name="Norbu N."/>
            <person name="Novod N."/>
            <person name="O'Neill B."/>
            <person name="Osman S."/>
            <person name="Markiewicz E."/>
            <person name="Oyono O.L."/>
            <person name="Patti C."/>
            <person name="Phunkhang P."/>
            <person name="Pierre F."/>
            <person name="Priest M."/>
            <person name="Raghuraman S."/>
            <person name="Rege F."/>
            <person name="Reyes R."/>
            <person name="Rise C."/>
            <person name="Rogov P."/>
            <person name="Ross K."/>
            <person name="Ryan E."/>
            <person name="Settipalli S."/>
            <person name="Shea T."/>
            <person name="Sherpa N."/>
            <person name="Shi L."/>
            <person name="Shih D."/>
            <person name="Sparrow T."/>
            <person name="Spaulding J."/>
            <person name="Stalker J."/>
            <person name="Stange-Thomann N."/>
            <person name="Stavropoulos S."/>
            <person name="Stone C."/>
            <person name="Strader C."/>
            <person name="Tesfaye S."/>
            <person name="Thomson T."/>
            <person name="Thoulutsang Y."/>
            <person name="Thoulutsang D."/>
            <person name="Topham K."/>
            <person name="Topping I."/>
            <person name="Tsamla T."/>
            <person name="Vassiliev H."/>
            <person name="Vo A."/>
            <person name="Wangchuk T."/>
            <person name="Wangdi T."/>
            <person name="Weiand M."/>
            <person name="Wilkinson J."/>
            <person name="Wilson A."/>
            <person name="Yadav S."/>
            <person name="Young G."/>
            <person name="Yu Q."/>
            <person name="Zembek L."/>
            <person name="Zhong D."/>
            <person name="Zimmer A."/>
            <person name="Zwirko Z."/>
            <person name="Jaffe D.B."/>
            <person name="Alvarez P."/>
            <person name="Brockman W."/>
            <person name="Butler J."/>
            <person name="Chin C."/>
            <person name="Gnerre S."/>
            <person name="Grabherr M."/>
            <person name="Kleber M."/>
            <person name="Mauceli E."/>
            <person name="MacCallum I."/>
        </authorList>
    </citation>
    <scope>NUCLEOTIDE SEQUENCE [LARGE SCALE GENOMIC DNA]</scope>
    <source>
        <strain evidence="4 5">TSC#14021-0224.01</strain>
    </source>
</reference>
<evidence type="ECO:0000313" key="4">
    <source>
        <dbReference type="EMBL" id="EDV56417.1"/>
    </source>
</evidence>
<keyword evidence="2" id="KW-0479">Metal-binding</keyword>
<dbReference type="GO" id="GO:0030719">
    <property type="term" value="P:P granule organization"/>
    <property type="evidence" value="ECO:0007669"/>
    <property type="project" value="EnsemblMetazoa"/>
</dbReference>
<dbReference type="EC" id="3.6.1.-" evidence="2"/>
<dbReference type="eggNOG" id="KOG1982">
    <property type="taxonomic scope" value="Eukaryota"/>
</dbReference>
<name>B3NSB5_DROER</name>
<evidence type="ECO:0000313" key="5">
    <source>
        <dbReference type="Proteomes" id="UP000008711"/>
    </source>
</evidence>
<keyword evidence="2" id="KW-0539">Nucleus</keyword>
<dbReference type="GO" id="GO:0030717">
    <property type="term" value="P:oocyte karyosome formation"/>
    <property type="evidence" value="ECO:0007669"/>
    <property type="project" value="EnsemblMetazoa"/>
</dbReference>
<protein>
    <recommendedName>
        <fullName evidence="2">Decapping nuclease</fullName>
        <ecNumber evidence="2">3.6.1.-</ecNumber>
    </recommendedName>
</protein>
<dbReference type="GO" id="GO:0000166">
    <property type="term" value="F:nucleotide binding"/>
    <property type="evidence" value="ECO:0007669"/>
    <property type="project" value="UniProtKB-KW"/>
</dbReference>
<keyword evidence="2" id="KW-0547">Nucleotide-binding</keyword>